<dbReference type="Proteomes" id="UP001174677">
    <property type="component" value="Chromosome 10"/>
</dbReference>
<dbReference type="PROSITE" id="PS00139">
    <property type="entry name" value="THIOL_PROTEASE_CYS"/>
    <property type="match status" value="1"/>
</dbReference>
<evidence type="ECO:0000256" key="3">
    <source>
        <dbReference type="ARBA" id="ARBA00022801"/>
    </source>
</evidence>
<keyword evidence="5" id="KW-1015">Disulfide bond</keyword>
<organism evidence="10 11">
    <name type="scientific">Hevea brasiliensis</name>
    <name type="common">Para rubber tree</name>
    <name type="synonym">Siphonia brasiliensis</name>
    <dbReference type="NCBI Taxonomy" id="3981"/>
    <lineage>
        <taxon>Eukaryota</taxon>
        <taxon>Viridiplantae</taxon>
        <taxon>Streptophyta</taxon>
        <taxon>Embryophyta</taxon>
        <taxon>Tracheophyta</taxon>
        <taxon>Spermatophyta</taxon>
        <taxon>Magnoliopsida</taxon>
        <taxon>eudicotyledons</taxon>
        <taxon>Gunneridae</taxon>
        <taxon>Pentapetalae</taxon>
        <taxon>rosids</taxon>
        <taxon>fabids</taxon>
        <taxon>Malpighiales</taxon>
        <taxon>Euphorbiaceae</taxon>
        <taxon>Crotonoideae</taxon>
        <taxon>Micrandreae</taxon>
        <taxon>Hevea</taxon>
    </lineage>
</organism>
<keyword evidence="11" id="KW-1185">Reference proteome</keyword>
<comment type="similarity">
    <text evidence="1">Belongs to the peptidase C1 family.</text>
</comment>
<reference evidence="10 11" key="1">
    <citation type="journal article" date="2023" name="Plant Biotechnol. J.">
        <title>Chromosome-level wild Hevea brasiliensis genome provides new tools for genomic-assisted breeding and valuable loci to elevate rubber yield.</title>
        <authorList>
            <person name="Cheng H."/>
            <person name="Song X."/>
            <person name="Hu Y."/>
            <person name="Wu T."/>
            <person name="Yang Q."/>
            <person name="An Z."/>
            <person name="Feng S."/>
            <person name="Deng Z."/>
            <person name="Wu W."/>
            <person name="Zeng X."/>
            <person name="Tu M."/>
            <person name="Wang X."/>
            <person name="Huang H."/>
        </authorList>
    </citation>
    <scope>NUCLEOTIDE SEQUENCE [LARGE SCALE GENOMIC DNA]</scope>
    <source>
        <strain evidence="10">MT/VB/25A 57/8</strain>
    </source>
</reference>
<dbReference type="InterPro" id="IPR000169">
    <property type="entry name" value="Pept_cys_AS"/>
</dbReference>
<keyword evidence="3" id="KW-0378">Hydrolase</keyword>
<dbReference type="SMART" id="SM00645">
    <property type="entry name" value="Pept_C1"/>
    <property type="match status" value="1"/>
</dbReference>
<evidence type="ECO:0000259" key="9">
    <source>
        <dbReference type="SMART" id="SM00848"/>
    </source>
</evidence>
<feature type="domain" description="Peptidase C1A papain C-terminal" evidence="8">
    <location>
        <begin position="125"/>
        <end position="341"/>
    </location>
</feature>
<dbReference type="PANTHER" id="PTHR12411">
    <property type="entry name" value="CYSTEINE PROTEASE FAMILY C1-RELATED"/>
    <property type="match status" value="1"/>
</dbReference>
<keyword evidence="6" id="KW-0325">Glycoprotein</keyword>
<gene>
    <name evidence="10" type="ORF">P3X46_018937</name>
</gene>
<dbReference type="InterPro" id="IPR013128">
    <property type="entry name" value="Peptidase_C1A"/>
</dbReference>
<name>A0ABQ9LW47_HEVBR</name>
<dbReference type="Gene3D" id="3.90.70.10">
    <property type="entry name" value="Cysteine proteinases"/>
    <property type="match status" value="1"/>
</dbReference>
<keyword evidence="7" id="KW-0732">Signal</keyword>
<evidence type="ECO:0000256" key="7">
    <source>
        <dbReference type="SAM" id="SignalP"/>
    </source>
</evidence>
<dbReference type="SUPFAM" id="SSF54001">
    <property type="entry name" value="Cysteine proteinases"/>
    <property type="match status" value="1"/>
</dbReference>
<evidence type="ECO:0000256" key="5">
    <source>
        <dbReference type="ARBA" id="ARBA00023157"/>
    </source>
</evidence>
<keyword evidence="4" id="KW-0788">Thiol protease</keyword>
<sequence length="343" mass="38412">METSIMLKNASFILTTLCILWIPALASEIHHQPKYNSNAMRRRYNKWMAKHGIKYKSREEYLLRFGIYMSNVQFIDYFNSRNLSYKLTDNQFADMGNDEFKSIYLGYTTDGRKKPNLKYLNYTDLPTAVDWRKKGAVTPIKDQGKCGSCWAFSAVAAIEGINKIKTGKLVSLSEQELVDCDVDKDNQGCSGGYMEKAFAFVNKIGGLTTENNYPYNGKDNPCEKEKIKDYAVTISGYKTVPANSEKSLQAAVGNQPVSVAIDAAGYEFQLYSGGIFSGFCGVILNHGVTAVGYGEIGDEKYWLVKNSWGKDWGEDGYIRMKRDSGNEKGICGIAMEASYPIKN</sequence>
<evidence type="ECO:0000256" key="1">
    <source>
        <dbReference type="ARBA" id="ARBA00008455"/>
    </source>
</evidence>
<evidence type="ECO:0000256" key="2">
    <source>
        <dbReference type="ARBA" id="ARBA00022670"/>
    </source>
</evidence>
<keyword evidence="2" id="KW-0645">Protease</keyword>
<dbReference type="Pfam" id="PF08246">
    <property type="entry name" value="Inhibitor_I29"/>
    <property type="match status" value="1"/>
</dbReference>
<evidence type="ECO:0008006" key="12">
    <source>
        <dbReference type="Google" id="ProtNLM"/>
    </source>
</evidence>
<evidence type="ECO:0000259" key="8">
    <source>
        <dbReference type="SMART" id="SM00645"/>
    </source>
</evidence>
<comment type="caution">
    <text evidence="10">The sequence shown here is derived from an EMBL/GenBank/DDBJ whole genome shotgun (WGS) entry which is preliminary data.</text>
</comment>
<feature type="chain" id="PRO_5045396835" description="Cysteine proteinase" evidence="7">
    <location>
        <begin position="27"/>
        <end position="343"/>
    </location>
</feature>
<dbReference type="InterPro" id="IPR038765">
    <property type="entry name" value="Papain-like_cys_pep_sf"/>
</dbReference>
<evidence type="ECO:0000313" key="10">
    <source>
        <dbReference type="EMBL" id="KAJ9170873.1"/>
    </source>
</evidence>
<proteinExistence type="inferred from homology"/>
<dbReference type="EMBL" id="JARPOI010000010">
    <property type="protein sequence ID" value="KAJ9170873.1"/>
    <property type="molecule type" value="Genomic_DNA"/>
</dbReference>
<dbReference type="PRINTS" id="PR00705">
    <property type="entry name" value="PAPAIN"/>
</dbReference>
<dbReference type="PROSITE" id="PS00640">
    <property type="entry name" value="THIOL_PROTEASE_ASN"/>
    <property type="match status" value="1"/>
</dbReference>
<evidence type="ECO:0000313" key="11">
    <source>
        <dbReference type="Proteomes" id="UP001174677"/>
    </source>
</evidence>
<dbReference type="SMART" id="SM00848">
    <property type="entry name" value="Inhibitor_I29"/>
    <property type="match status" value="1"/>
</dbReference>
<protein>
    <recommendedName>
        <fullName evidence="12">Cysteine proteinase</fullName>
    </recommendedName>
</protein>
<dbReference type="InterPro" id="IPR039417">
    <property type="entry name" value="Peptidase_C1A_papain-like"/>
</dbReference>
<evidence type="ECO:0000256" key="4">
    <source>
        <dbReference type="ARBA" id="ARBA00022807"/>
    </source>
</evidence>
<dbReference type="InterPro" id="IPR025661">
    <property type="entry name" value="Pept_asp_AS"/>
</dbReference>
<dbReference type="InterPro" id="IPR000668">
    <property type="entry name" value="Peptidase_C1A_C"/>
</dbReference>
<accession>A0ABQ9LW47</accession>
<feature type="domain" description="Cathepsin propeptide inhibitor" evidence="9">
    <location>
        <begin position="44"/>
        <end position="100"/>
    </location>
</feature>
<evidence type="ECO:0000256" key="6">
    <source>
        <dbReference type="ARBA" id="ARBA00023180"/>
    </source>
</evidence>
<dbReference type="PROSITE" id="PS00639">
    <property type="entry name" value="THIOL_PROTEASE_HIS"/>
    <property type="match status" value="1"/>
</dbReference>
<feature type="signal peptide" evidence="7">
    <location>
        <begin position="1"/>
        <end position="26"/>
    </location>
</feature>
<dbReference type="InterPro" id="IPR013201">
    <property type="entry name" value="Prot_inhib_I29"/>
</dbReference>
<dbReference type="CDD" id="cd02248">
    <property type="entry name" value="Peptidase_C1A"/>
    <property type="match status" value="1"/>
</dbReference>
<dbReference type="InterPro" id="IPR025660">
    <property type="entry name" value="Pept_his_AS"/>
</dbReference>
<dbReference type="Pfam" id="PF00112">
    <property type="entry name" value="Peptidase_C1"/>
    <property type="match status" value="1"/>
</dbReference>